<dbReference type="PANTHER" id="PTHR37173:SF1">
    <property type="entry name" value="PROLINE-RICH FAMILY PROTEIN"/>
    <property type="match status" value="1"/>
</dbReference>
<dbReference type="EMBL" id="CACSLK010020742">
    <property type="protein sequence ID" value="CAA0820357.1"/>
    <property type="molecule type" value="Genomic_DNA"/>
</dbReference>
<feature type="region of interest" description="Disordered" evidence="1">
    <location>
        <begin position="1"/>
        <end position="84"/>
    </location>
</feature>
<gene>
    <name evidence="2" type="ORF">SHERM_18359</name>
</gene>
<feature type="region of interest" description="Disordered" evidence="1">
    <location>
        <begin position="105"/>
        <end position="142"/>
    </location>
</feature>
<reference evidence="2" key="1">
    <citation type="submission" date="2019-12" db="EMBL/GenBank/DDBJ databases">
        <authorList>
            <person name="Scholes J."/>
        </authorList>
    </citation>
    <scope>NUCLEOTIDE SEQUENCE</scope>
</reference>
<feature type="compositionally biased region" description="Polar residues" evidence="1">
    <location>
        <begin position="124"/>
        <end position="135"/>
    </location>
</feature>
<feature type="compositionally biased region" description="Pro residues" evidence="1">
    <location>
        <begin position="1"/>
        <end position="10"/>
    </location>
</feature>
<organism evidence="2 3">
    <name type="scientific">Striga hermonthica</name>
    <name type="common">Purple witchweed</name>
    <name type="synonym">Buchnera hermonthica</name>
    <dbReference type="NCBI Taxonomy" id="68872"/>
    <lineage>
        <taxon>Eukaryota</taxon>
        <taxon>Viridiplantae</taxon>
        <taxon>Streptophyta</taxon>
        <taxon>Embryophyta</taxon>
        <taxon>Tracheophyta</taxon>
        <taxon>Spermatophyta</taxon>
        <taxon>Magnoliopsida</taxon>
        <taxon>eudicotyledons</taxon>
        <taxon>Gunneridae</taxon>
        <taxon>Pentapetalae</taxon>
        <taxon>asterids</taxon>
        <taxon>lamiids</taxon>
        <taxon>Lamiales</taxon>
        <taxon>Orobanchaceae</taxon>
        <taxon>Buchnereae</taxon>
        <taxon>Striga</taxon>
    </lineage>
</organism>
<evidence type="ECO:0000313" key="2">
    <source>
        <dbReference type="EMBL" id="CAA0820357.1"/>
    </source>
</evidence>
<sequence length="285" mass="31115">MCPSTPPPPDASSAVAYAASRPVLQNPSPVPPPPNPHPFYSPPPSRLSSNPNPNFPQLAPRHPHPHDPPHSMYPLHPPGNPGFFRPNHLPHVIFGSGPGPAGNASGVIKGIPVSPLHHPMAGPPSTSISDNNAHNSLRDRNRDDTLAVVKDRKVRITDNASLYALCRSWLRNGFPEEFQKPTYLDTVKSLPQTFAFSCTGFKHFSHPHNLSLHYGPKTRCSGSKSARPGPLYACLQCNYFLNEHCFRAARTLNHPLTLVSCPTYQSASFFCNDCSFLGTGFCYAC</sequence>
<evidence type="ECO:0000313" key="3">
    <source>
        <dbReference type="Proteomes" id="UP001153555"/>
    </source>
</evidence>
<proteinExistence type="predicted"/>
<accession>A0A9N7R9P8</accession>
<evidence type="ECO:0000256" key="1">
    <source>
        <dbReference type="SAM" id="MobiDB-lite"/>
    </source>
</evidence>
<dbReference type="AlphaFoldDB" id="A0A9N7R9P8"/>
<dbReference type="InterPro" id="IPR046349">
    <property type="entry name" value="C1-like_sf"/>
</dbReference>
<name>A0A9N7R9P8_STRHE</name>
<comment type="caution">
    <text evidence="2">The sequence shown here is derived from an EMBL/GenBank/DDBJ whole genome shotgun (WGS) entry which is preliminary data.</text>
</comment>
<feature type="compositionally biased region" description="Pro residues" evidence="1">
    <location>
        <begin position="28"/>
        <end position="45"/>
    </location>
</feature>
<keyword evidence="3" id="KW-1185">Reference proteome</keyword>
<dbReference type="SUPFAM" id="SSF57889">
    <property type="entry name" value="Cysteine-rich domain"/>
    <property type="match status" value="1"/>
</dbReference>
<dbReference type="PANTHER" id="PTHR37173">
    <property type="entry name" value="HYDROXYPROLINE-RICH GLYCOPROTEIN FAMILY PROTEIN"/>
    <property type="match status" value="1"/>
</dbReference>
<dbReference type="Proteomes" id="UP001153555">
    <property type="component" value="Unassembled WGS sequence"/>
</dbReference>
<protein>
    <submittedName>
        <fullName evidence="2">Proline-rich family protein</fullName>
    </submittedName>
</protein>
<feature type="compositionally biased region" description="Low complexity" evidence="1">
    <location>
        <begin position="11"/>
        <end position="22"/>
    </location>
</feature>
<feature type="compositionally biased region" description="Low complexity" evidence="1">
    <location>
        <begin position="46"/>
        <end position="56"/>
    </location>
</feature>
<dbReference type="OrthoDB" id="1036688at2759"/>